<dbReference type="SUPFAM" id="SSF54821">
    <property type="entry name" value="Ribosomal protein S3 C-terminal domain"/>
    <property type="match status" value="1"/>
</dbReference>
<evidence type="ECO:0008006" key="6">
    <source>
        <dbReference type="Google" id="ProtNLM"/>
    </source>
</evidence>
<dbReference type="Gene3D" id="3.30.1140.32">
    <property type="entry name" value="Ribosomal protein S3, C-terminal domain"/>
    <property type="match status" value="1"/>
</dbReference>
<keyword evidence="3" id="KW-0687">Ribonucleoprotein</keyword>
<evidence type="ECO:0000256" key="2">
    <source>
        <dbReference type="ARBA" id="ARBA00022980"/>
    </source>
</evidence>
<proteinExistence type="inferred from homology"/>
<dbReference type="Proteomes" id="UP001527925">
    <property type="component" value="Unassembled WGS sequence"/>
</dbReference>
<gene>
    <name evidence="4" type="ORF">HK105_206807</name>
</gene>
<keyword evidence="5" id="KW-1185">Reference proteome</keyword>
<dbReference type="EMBL" id="JADGIZ020000043">
    <property type="protein sequence ID" value="KAL2913647.1"/>
    <property type="molecule type" value="Genomic_DNA"/>
</dbReference>
<comment type="caution">
    <text evidence="4">The sequence shown here is derived from an EMBL/GenBank/DDBJ whole genome shotgun (WGS) entry which is preliminary data.</text>
</comment>
<evidence type="ECO:0000256" key="1">
    <source>
        <dbReference type="ARBA" id="ARBA00010761"/>
    </source>
</evidence>
<dbReference type="InterPro" id="IPR036419">
    <property type="entry name" value="Ribosomal_S3_C_sf"/>
</dbReference>
<organism evidence="4 5">
    <name type="scientific">Polyrhizophydium stewartii</name>
    <dbReference type="NCBI Taxonomy" id="2732419"/>
    <lineage>
        <taxon>Eukaryota</taxon>
        <taxon>Fungi</taxon>
        <taxon>Fungi incertae sedis</taxon>
        <taxon>Chytridiomycota</taxon>
        <taxon>Chytridiomycota incertae sedis</taxon>
        <taxon>Chytridiomycetes</taxon>
        <taxon>Rhizophydiales</taxon>
        <taxon>Rhizophydiales incertae sedis</taxon>
        <taxon>Polyrhizophydium</taxon>
    </lineage>
</organism>
<protein>
    <recommendedName>
        <fullName evidence="6">Ribosomal protein S3</fullName>
    </recommendedName>
</protein>
<accession>A0ABR4N282</accession>
<evidence type="ECO:0000313" key="5">
    <source>
        <dbReference type="Proteomes" id="UP001527925"/>
    </source>
</evidence>
<comment type="similarity">
    <text evidence="1">Belongs to the universal ribosomal protein uS3 family.</text>
</comment>
<sequence length="168" mass="18287">MSLAPPHAAYRKFLDALSRVARKAPPPAKLHNSHLIVPSPFHRAPVAESDPFLAPLRKRSEAYAARVASPPTTETVTDIPIPTSLMRHILRPVPPLEHGTSLGKILGFRIVVKGRRGTRTSKQVVSFGRMDTGATAALDGVFVDYGRSHYVNKKGSTGVKAWVTYSSK</sequence>
<evidence type="ECO:0000256" key="3">
    <source>
        <dbReference type="ARBA" id="ARBA00023274"/>
    </source>
</evidence>
<keyword evidence="2" id="KW-0689">Ribosomal protein</keyword>
<name>A0ABR4N282_9FUNG</name>
<evidence type="ECO:0000313" key="4">
    <source>
        <dbReference type="EMBL" id="KAL2913647.1"/>
    </source>
</evidence>
<reference evidence="4 5" key="1">
    <citation type="submission" date="2023-09" db="EMBL/GenBank/DDBJ databases">
        <title>Pangenome analysis of Batrachochytrium dendrobatidis and related Chytrids.</title>
        <authorList>
            <person name="Yacoub M.N."/>
            <person name="Stajich J.E."/>
            <person name="James T.Y."/>
        </authorList>
    </citation>
    <scope>NUCLEOTIDE SEQUENCE [LARGE SCALE GENOMIC DNA]</scope>
    <source>
        <strain evidence="4 5">JEL0888</strain>
    </source>
</reference>